<dbReference type="GO" id="GO:0005975">
    <property type="term" value="P:carbohydrate metabolic process"/>
    <property type="evidence" value="ECO:0007669"/>
    <property type="project" value="InterPro"/>
</dbReference>
<dbReference type="GO" id="GO:0006516">
    <property type="term" value="P:glycoprotein catabolic process"/>
    <property type="evidence" value="ECO:0007669"/>
    <property type="project" value="TreeGrafter"/>
</dbReference>
<dbReference type="InterPro" id="IPR008928">
    <property type="entry name" value="6-hairpin_glycosidase_sf"/>
</dbReference>
<feature type="domain" description="Glycosyl hydrolase family 92 N-terminal" evidence="3">
    <location>
        <begin position="37"/>
        <end position="182"/>
    </location>
</feature>
<dbReference type="Proteomes" id="UP001310890">
    <property type="component" value="Unassembled WGS sequence"/>
</dbReference>
<dbReference type="Gene3D" id="2.70.98.10">
    <property type="match status" value="1"/>
</dbReference>
<evidence type="ECO:0000313" key="5">
    <source>
        <dbReference type="Proteomes" id="UP001310890"/>
    </source>
</evidence>
<dbReference type="Gene3D" id="1.20.1610.10">
    <property type="entry name" value="alpha-1,2-mannosidases domains"/>
    <property type="match status" value="2"/>
</dbReference>
<dbReference type="Pfam" id="PF17678">
    <property type="entry name" value="Glyco_hydro_92N"/>
    <property type="match status" value="1"/>
</dbReference>
<sequence length="483" mass="52476">MANLAILLTSLAATATALPGDSRHKDYVNTVQAKTLQTIKADAYSGYLPQGQVWGFSMMHESGTGGAPKYGVVSQMRVVGERENPLVDLGQNRSGNATAAVSYYRSSLVSRVDVELPATEHAGFYQYLIPPTNSSSIVIDVSHFLPSSKGLGCGQGYAGGQFSITGNGSSYQGFGVTNNTSPSSRTFTGNGSTPYSYDDSRSTNGTYRHGGVFTFWDQFRCGTALMHILPPVAHEEQIYSIIDIWRHEGWLPDARFSEYTGRTQGGSNADNVLADAYVKGMPAMKTDAEVVPPNNFDPVANESSTREGRGALPDWKQYGYITPYFSRAVTRVVEYSVNDFSLYQVARGLNLTDDASRYLKHATQCGGCYWSDPYYEDMPWSYSFHAPHDISHLINLSGGPEGFILRLGTFITLGLYPPNATYGSTLFNSGNEPAFNTPYLCKFVGRQDLSVKCSRSAALAFYNAGGSGISGNNDAGAMQTWIL</sequence>
<feature type="domain" description="Glycosyl hydrolase family 92" evidence="2">
    <location>
        <begin position="185"/>
        <end position="363"/>
    </location>
</feature>
<proteinExistence type="predicted"/>
<dbReference type="GO" id="GO:0005829">
    <property type="term" value="C:cytosol"/>
    <property type="evidence" value="ECO:0007669"/>
    <property type="project" value="TreeGrafter"/>
</dbReference>
<dbReference type="EMBL" id="JAVRRL010000043">
    <property type="protein sequence ID" value="KAK5111014.1"/>
    <property type="molecule type" value="Genomic_DNA"/>
</dbReference>
<dbReference type="GO" id="GO:0000224">
    <property type="term" value="F:peptide-N4-(N-acetyl-beta-glucosaminyl)asparagine amidase activity"/>
    <property type="evidence" value="ECO:0007669"/>
    <property type="project" value="TreeGrafter"/>
</dbReference>
<evidence type="ECO:0000313" key="4">
    <source>
        <dbReference type="EMBL" id="KAK5111014.1"/>
    </source>
</evidence>
<evidence type="ECO:0000259" key="2">
    <source>
        <dbReference type="Pfam" id="PF07971"/>
    </source>
</evidence>
<dbReference type="InterPro" id="IPR012939">
    <property type="entry name" value="Glyco_hydro_92"/>
</dbReference>
<dbReference type="SUPFAM" id="SSF48208">
    <property type="entry name" value="Six-hairpin glycosidases"/>
    <property type="match status" value="1"/>
</dbReference>
<organism evidence="4 5">
    <name type="scientific">Meristemomyces frigidus</name>
    <dbReference type="NCBI Taxonomy" id="1508187"/>
    <lineage>
        <taxon>Eukaryota</taxon>
        <taxon>Fungi</taxon>
        <taxon>Dikarya</taxon>
        <taxon>Ascomycota</taxon>
        <taxon>Pezizomycotina</taxon>
        <taxon>Dothideomycetes</taxon>
        <taxon>Dothideomycetidae</taxon>
        <taxon>Mycosphaerellales</taxon>
        <taxon>Teratosphaeriaceae</taxon>
        <taxon>Meristemomyces</taxon>
    </lineage>
</organism>
<comment type="caution">
    <text evidence="4">The sequence shown here is derived from an EMBL/GenBank/DDBJ whole genome shotgun (WGS) entry which is preliminary data.</text>
</comment>
<dbReference type="Pfam" id="PF07971">
    <property type="entry name" value="Glyco_hydro_92"/>
    <property type="match status" value="2"/>
</dbReference>
<evidence type="ECO:0000256" key="1">
    <source>
        <dbReference type="SAM" id="SignalP"/>
    </source>
</evidence>
<dbReference type="InterPro" id="IPR050883">
    <property type="entry name" value="PNGase"/>
</dbReference>
<dbReference type="Gene3D" id="3.30.2080.10">
    <property type="entry name" value="GH92 mannosidase domain"/>
    <property type="match status" value="1"/>
</dbReference>
<evidence type="ECO:0000259" key="3">
    <source>
        <dbReference type="Pfam" id="PF17678"/>
    </source>
</evidence>
<gene>
    <name evidence="4" type="ORF">LTR62_005389</name>
</gene>
<feature type="chain" id="PRO_5042972826" description="Glycoside hydrolase family 92 protein" evidence="1">
    <location>
        <begin position="18"/>
        <end position="483"/>
    </location>
</feature>
<accession>A0AAN7TEF7</accession>
<name>A0AAN7TEF7_9PEZI</name>
<dbReference type="InterPro" id="IPR014718">
    <property type="entry name" value="GH-type_carb-bd"/>
</dbReference>
<protein>
    <recommendedName>
        <fullName evidence="6">Glycoside hydrolase family 92 protein</fullName>
    </recommendedName>
</protein>
<dbReference type="PANTHER" id="PTHR12143">
    <property type="entry name" value="PEPTIDE N-GLYCANASE PNGASE -RELATED"/>
    <property type="match status" value="1"/>
</dbReference>
<evidence type="ECO:0008006" key="6">
    <source>
        <dbReference type="Google" id="ProtNLM"/>
    </source>
</evidence>
<keyword evidence="1" id="KW-0732">Signal</keyword>
<dbReference type="GO" id="GO:0030246">
    <property type="term" value="F:carbohydrate binding"/>
    <property type="evidence" value="ECO:0007669"/>
    <property type="project" value="InterPro"/>
</dbReference>
<dbReference type="GO" id="GO:0005634">
    <property type="term" value="C:nucleus"/>
    <property type="evidence" value="ECO:0007669"/>
    <property type="project" value="TreeGrafter"/>
</dbReference>
<dbReference type="PANTHER" id="PTHR12143:SF38">
    <property type="entry name" value="ALPHA-1,2-MANNOSIDASE FAMILY PROTEIN (AFU_ORTHOLOGUE AFUA_5G10520)"/>
    <property type="match status" value="1"/>
</dbReference>
<dbReference type="FunFam" id="1.20.1050.60:FF:000002">
    <property type="entry name" value="Glycosyl hydrolase family 92"/>
    <property type="match status" value="1"/>
</dbReference>
<dbReference type="Gene3D" id="1.20.1050.60">
    <property type="entry name" value="alpha-1,2-mannosidase"/>
    <property type="match status" value="1"/>
</dbReference>
<dbReference type="AlphaFoldDB" id="A0AAN7TEF7"/>
<feature type="domain" description="Glycosyl hydrolase family 92" evidence="2">
    <location>
        <begin position="371"/>
        <end position="482"/>
    </location>
</feature>
<reference evidence="4" key="1">
    <citation type="submission" date="2023-08" db="EMBL/GenBank/DDBJ databases">
        <title>Black Yeasts Isolated from many extreme environments.</title>
        <authorList>
            <person name="Coleine C."/>
            <person name="Stajich J.E."/>
            <person name="Selbmann L."/>
        </authorList>
    </citation>
    <scope>NUCLEOTIDE SEQUENCE</scope>
    <source>
        <strain evidence="4">CCFEE 5401</strain>
    </source>
</reference>
<dbReference type="InterPro" id="IPR041371">
    <property type="entry name" value="GH92_N"/>
</dbReference>
<feature type="signal peptide" evidence="1">
    <location>
        <begin position="1"/>
        <end position="17"/>
    </location>
</feature>